<dbReference type="CDD" id="cd02440">
    <property type="entry name" value="AdoMet_MTases"/>
    <property type="match status" value="1"/>
</dbReference>
<dbReference type="InterPro" id="IPR029063">
    <property type="entry name" value="SAM-dependent_MTases_sf"/>
</dbReference>
<protein>
    <submittedName>
        <fullName evidence="2">Methyltransferase domain-containing protein</fullName>
    </submittedName>
</protein>
<keyword evidence="2" id="KW-0489">Methyltransferase</keyword>
<proteinExistence type="predicted"/>
<dbReference type="InterPro" id="IPR025714">
    <property type="entry name" value="Methyltranfer_dom"/>
</dbReference>
<dbReference type="Gene3D" id="3.40.50.150">
    <property type="entry name" value="Vaccinia Virus protein VP39"/>
    <property type="match status" value="1"/>
</dbReference>
<reference evidence="3" key="1">
    <citation type="submission" date="2023-07" db="EMBL/GenBank/DDBJ databases">
        <authorList>
            <person name="Luz R."/>
            <person name="Cordeiro R."/>
            <person name="Fonseca A."/>
            <person name="Goncalves V."/>
        </authorList>
    </citation>
    <scope>NUCLEOTIDE SEQUENCE [LARGE SCALE GENOMIC DNA]</scope>
    <source>
        <strain evidence="3">BACA0444</strain>
    </source>
</reference>
<dbReference type="EMBL" id="JAVMIP010000003">
    <property type="protein sequence ID" value="MDS3860331.1"/>
    <property type="molecule type" value="Genomic_DNA"/>
</dbReference>
<keyword evidence="3" id="KW-1185">Reference proteome</keyword>
<dbReference type="Pfam" id="PF13847">
    <property type="entry name" value="Methyltransf_31"/>
    <property type="match status" value="1"/>
</dbReference>
<dbReference type="SUPFAM" id="SSF53335">
    <property type="entry name" value="S-adenosyl-L-methionine-dependent methyltransferases"/>
    <property type="match status" value="1"/>
</dbReference>
<evidence type="ECO:0000259" key="1">
    <source>
        <dbReference type="Pfam" id="PF13847"/>
    </source>
</evidence>
<dbReference type="GO" id="GO:0032259">
    <property type="term" value="P:methylation"/>
    <property type="evidence" value="ECO:0007669"/>
    <property type="project" value="UniProtKB-KW"/>
</dbReference>
<keyword evidence="2" id="KW-0808">Transferase</keyword>
<sequence length="212" mass="24940">MTLRKSLEARIQQQYDRMAAHYDHRWHDYLDKSLHILQAWSDIHASHRVLDLACGTGEFAYRLLSQYPELNFTGIDLSSKMLAVAMNKCQSFPQAQFESANIQQLPFPDASFDRIVTSSAFHYFPEPVKALTEMKRVLDPAGKLIIVDWCRDYWLCQIYDWLLPWLDSTYRGCYTRAELRGLIQKTQLNLHHLERIRPNWAWEFMVAVVSRA</sequence>
<dbReference type="Proteomes" id="UP001268256">
    <property type="component" value="Unassembled WGS sequence"/>
</dbReference>
<feature type="domain" description="Methyltransferase" evidence="1">
    <location>
        <begin position="44"/>
        <end position="156"/>
    </location>
</feature>
<name>A0AAE4FSU9_9CYAN</name>
<evidence type="ECO:0000313" key="2">
    <source>
        <dbReference type="EMBL" id="MDS3860331.1"/>
    </source>
</evidence>
<comment type="caution">
    <text evidence="2">The sequence shown here is derived from an EMBL/GenBank/DDBJ whole genome shotgun (WGS) entry which is preliminary data.</text>
</comment>
<accession>A0AAE4FSU9</accession>
<evidence type="ECO:0000313" key="3">
    <source>
        <dbReference type="Proteomes" id="UP001268256"/>
    </source>
</evidence>
<organism evidence="2 3">
    <name type="scientific">Pseudocalidococcus azoricus BACA0444</name>
    <dbReference type="NCBI Taxonomy" id="2918990"/>
    <lineage>
        <taxon>Bacteria</taxon>
        <taxon>Bacillati</taxon>
        <taxon>Cyanobacteriota</taxon>
        <taxon>Cyanophyceae</taxon>
        <taxon>Acaryochloridales</taxon>
        <taxon>Thermosynechococcaceae</taxon>
        <taxon>Pseudocalidococcus</taxon>
        <taxon>Pseudocalidococcus azoricus</taxon>
    </lineage>
</organism>
<dbReference type="RefSeq" id="WP_322877608.1">
    <property type="nucleotide sequence ID" value="NZ_JAVMIP010000003.1"/>
</dbReference>
<dbReference type="PANTHER" id="PTHR42912">
    <property type="entry name" value="METHYLTRANSFERASE"/>
    <property type="match status" value="1"/>
</dbReference>
<dbReference type="GO" id="GO:0008168">
    <property type="term" value="F:methyltransferase activity"/>
    <property type="evidence" value="ECO:0007669"/>
    <property type="project" value="UniProtKB-KW"/>
</dbReference>
<gene>
    <name evidence="2" type="ORF">RIF25_05870</name>
</gene>
<dbReference type="InterPro" id="IPR050508">
    <property type="entry name" value="Methyltransf_Superfamily"/>
</dbReference>
<dbReference type="AlphaFoldDB" id="A0AAE4FSU9"/>